<sequence length="606" mass="68335">MGDREKAERNYCRRYPLSWIRFNGSGGVDFSRGFDKIQNTYWTGQNVDEGRKSDICKTRRGECWRACASDPRWRPWNFGKNNPVVNNVNVTGTSNVNNADANNVTGAGEDSYVQEILGQLQKQQHHQEIGLTPGLAETKQGKNSVSDNLSWQDPQIYIKCLGQSDANKFHDIADFVSASGANFNDETLLSHSSNGKSIGVCRVHISSDGIQTFPIFKRFFLSPRCHATESLNHHPINLMGNLFLTLHQTRRYSKNLIHVKVALFQHANLSTLAINQAVVNCTLGLLMHTLIQKLANLVKPLCDLDHANWEIELENDFDKEFLLHDIQFGFDIVDTESLPVDISAKNHPSASPGSPLYQKAHLQILNEIECGNYVLAKSPPRIISPLGVILKPDGGFRLIHDCSRPDGMAANDFIKIPLVPLTDINLARYIAFLSGRLCFKSIQNNYLSVISLLHKEAGISGITKKSKRHHLQPFFKKSSVEKELAILQWILGDEKGRTVFDDKEKVFLNEVQDIAFSSALIDDSVDLLNVEKFFTKDAMIDVMSEVMRIKENSFHKCSSCTMDLNFKTNVVKCSSCLGWNHLPCVFLKTVPKAKHWYCKRCKQINK</sequence>
<dbReference type="SUPFAM" id="SSF57903">
    <property type="entry name" value="FYVE/PHD zinc finger"/>
    <property type="match status" value="1"/>
</dbReference>
<dbReference type="EMBL" id="CACVKT020001361">
    <property type="protein sequence ID" value="CAC5367445.1"/>
    <property type="molecule type" value="Genomic_DNA"/>
</dbReference>
<gene>
    <name evidence="1" type="ORF">MCOR_7343</name>
</gene>
<evidence type="ECO:0000313" key="2">
    <source>
        <dbReference type="Proteomes" id="UP000507470"/>
    </source>
</evidence>
<organism evidence="1 2">
    <name type="scientific">Mytilus coruscus</name>
    <name type="common">Sea mussel</name>
    <dbReference type="NCBI Taxonomy" id="42192"/>
    <lineage>
        <taxon>Eukaryota</taxon>
        <taxon>Metazoa</taxon>
        <taxon>Spiralia</taxon>
        <taxon>Lophotrochozoa</taxon>
        <taxon>Mollusca</taxon>
        <taxon>Bivalvia</taxon>
        <taxon>Autobranchia</taxon>
        <taxon>Pteriomorphia</taxon>
        <taxon>Mytilida</taxon>
        <taxon>Mytiloidea</taxon>
        <taxon>Mytilidae</taxon>
        <taxon>Mytilinae</taxon>
        <taxon>Mytilus</taxon>
    </lineage>
</organism>
<dbReference type="OrthoDB" id="92090at2759"/>
<reference evidence="1 2" key="1">
    <citation type="submission" date="2020-06" db="EMBL/GenBank/DDBJ databases">
        <authorList>
            <person name="Li R."/>
            <person name="Bekaert M."/>
        </authorList>
    </citation>
    <scope>NUCLEOTIDE SEQUENCE [LARGE SCALE GENOMIC DNA]</scope>
    <source>
        <strain evidence="2">wild</strain>
    </source>
</reference>
<keyword evidence="2" id="KW-1185">Reference proteome</keyword>
<name>A0A6J8AGY0_MYTCO</name>
<accession>A0A6J8AGY0</accession>
<protein>
    <recommendedName>
        <fullName evidence="3">PHD-type domain-containing protein</fullName>
    </recommendedName>
</protein>
<dbReference type="AlphaFoldDB" id="A0A6J8AGY0"/>
<dbReference type="Gene3D" id="3.30.40.10">
    <property type="entry name" value="Zinc/RING finger domain, C3HC4 (zinc finger)"/>
    <property type="match status" value="1"/>
</dbReference>
<dbReference type="InterPro" id="IPR013083">
    <property type="entry name" value="Znf_RING/FYVE/PHD"/>
</dbReference>
<proteinExistence type="predicted"/>
<dbReference type="Proteomes" id="UP000507470">
    <property type="component" value="Unassembled WGS sequence"/>
</dbReference>
<dbReference type="InterPro" id="IPR011011">
    <property type="entry name" value="Znf_FYVE_PHD"/>
</dbReference>
<evidence type="ECO:0000313" key="1">
    <source>
        <dbReference type="EMBL" id="CAC5367445.1"/>
    </source>
</evidence>
<evidence type="ECO:0008006" key="3">
    <source>
        <dbReference type="Google" id="ProtNLM"/>
    </source>
</evidence>